<dbReference type="PANTHER" id="PTHR18978:SF1">
    <property type="entry name" value="GRIP1-ASSOCIATED PROTEIN 1"/>
    <property type="match status" value="1"/>
</dbReference>
<dbReference type="EMBL" id="KN549809">
    <property type="protein sequence ID" value="KHJ95914.1"/>
    <property type="molecule type" value="Genomic_DNA"/>
</dbReference>
<feature type="coiled-coil region" evidence="1">
    <location>
        <begin position="27"/>
        <end position="54"/>
    </location>
</feature>
<dbReference type="GO" id="GO:0098998">
    <property type="term" value="C:extrinsic component of postsynaptic early endosome membrane"/>
    <property type="evidence" value="ECO:0007669"/>
    <property type="project" value="TreeGrafter"/>
</dbReference>
<dbReference type="PANTHER" id="PTHR18978">
    <property type="entry name" value="GRIP-1 ASSOCIATED PROTEIN 1"/>
    <property type="match status" value="1"/>
</dbReference>
<dbReference type="GO" id="GO:0099158">
    <property type="term" value="P:regulation of recycling endosome localization within postsynapse"/>
    <property type="evidence" value="ECO:0007669"/>
    <property type="project" value="TreeGrafter"/>
</dbReference>
<evidence type="ECO:0000256" key="1">
    <source>
        <dbReference type="SAM" id="Coils"/>
    </source>
</evidence>
<dbReference type="GO" id="GO:0098887">
    <property type="term" value="P:neurotransmitter receptor transport, endosome to postsynaptic membrane"/>
    <property type="evidence" value="ECO:0007669"/>
    <property type="project" value="TreeGrafter"/>
</dbReference>
<evidence type="ECO:0000313" key="2">
    <source>
        <dbReference type="EMBL" id="KHJ95914.1"/>
    </source>
</evidence>
<dbReference type="GO" id="GO:0099152">
    <property type="term" value="P:regulation of neurotransmitter receptor transport, endosome to postsynaptic membrane"/>
    <property type="evidence" value="ECO:0007669"/>
    <property type="project" value="TreeGrafter"/>
</dbReference>
<keyword evidence="3" id="KW-1185">Reference proteome</keyword>
<dbReference type="GO" id="GO:0098978">
    <property type="term" value="C:glutamatergic synapse"/>
    <property type="evidence" value="ECO:0007669"/>
    <property type="project" value="TreeGrafter"/>
</dbReference>
<organism evidence="2 3">
    <name type="scientific">Oesophagostomum dentatum</name>
    <name type="common">Nodular worm</name>
    <dbReference type="NCBI Taxonomy" id="61180"/>
    <lineage>
        <taxon>Eukaryota</taxon>
        <taxon>Metazoa</taxon>
        <taxon>Ecdysozoa</taxon>
        <taxon>Nematoda</taxon>
        <taxon>Chromadorea</taxon>
        <taxon>Rhabditida</taxon>
        <taxon>Rhabditina</taxon>
        <taxon>Rhabditomorpha</taxon>
        <taxon>Strongyloidea</taxon>
        <taxon>Strongylidae</taxon>
        <taxon>Oesophagostomum</taxon>
    </lineage>
</organism>
<accession>A0A0B1TF63</accession>
<name>A0A0B1TF63_OESDE</name>
<dbReference type="GO" id="GO:1905244">
    <property type="term" value="P:regulation of modification of synaptic structure"/>
    <property type="evidence" value="ECO:0007669"/>
    <property type="project" value="TreeGrafter"/>
</dbReference>
<keyword evidence="1" id="KW-0175">Coiled coil</keyword>
<dbReference type="Proteomes" id="UP000053660">
    <property type="component" value="Unassembled WGS sequence"/>
</dbReference>
<dbReference type="AlphaFoldDB" id="A0A0B1TF63"/>
<sequence length="129" mass="14976">MEKHGSSCSEERGWHLVTDPDARSGQINVLESENLRLNREVEEKRELIEHWIRKRPLSQSAGVFTPSKQEGSLRRFLTTTLAGDDATNDVREMNKKLQRMLEETLSKNIILQRVSLLLLRHEPLLYRLG</sequence>
<protein>
    <submittedName>
        <fullName evidence="2">Uncharacterized protein</fullName>
    </submittedName>
</protein>
<gene>
    <name evidence="2" type="ORF">OESDEN_04134</name>
</gene>
<dbReference type="OrthoDB" id="6269447at2759"/>
<proteinExistence type="predicted"/>
<reference evidence="2 3" key="1">
    <citation type="submission" date="2014-03" db="EMBL/GenBank/DDBJ databases">
        <title>Draft genome of the hookworm Oesophagostomum dentatum.</title>
        <authorList>
            <person name="Mitreva M."/>
        </authorList>
    </citation>
    <scope>NUCLEOTIDE SEQUENCE [LARGE SCALE GENOMIC DNA]</scope>
    <source>
        <strain evidence="2 3">OD-Hann</strain>
    </source>
</reference>
<dbReference type="GO" id="GO:0098837">
    <property type="term" value="C:postsynaptic recycling endosome"/>
    <property type="evidence" value="ECO:0007669"/>
    <property type="project" value="TreeGrafter"/>
</dbReference>
<evidence type="ECO:0000313" key="3">
    <source>
        <dbReference type="Proteomes" id="UP000053660"/>
    </source>
</evidence>
<dbReference type="InterPro" id="IPR026204">
    <property type="entry name" value="GRIPAP1"/>
</dbReference>